<evidence type="ECO:0000313" key="4">
    <source>
        <dbReference type="Proteomes" id="UP000323410"/>
    </source>
</evidence>
<proteinExistence type="predicted"/>
<keyword evidence="2" id="KW-1133">Transmembrane helix</keyword>
<organism evidence="3 4">
    <name type="scientific">Arthrobacter echini</name>
    <dbReference type="NCBI Taxonomy" id="1529066"/>
    <lineage>
        <taxon>Bacteria</taxon>
        <taxon>Bacillati</taxon>
        <taxon>Actinomycetota</taxon>
        <taxon>Actinomycetes</taxon>
        <taxon>Micrococcales</taxon>
        <taxon>Micrococcaceae</taxon>
        <taxon>Arthrobacter</taxon>
    </lineage>
</organism>
<sequence>MLWWMWIVLWVALVLVGMIFLGVVGYRVFRRGVRTFAEFGDAMDRLQVDASSADDASARRPEVPDIRVPAVFSAPEDVRAARQRATVRRLDDRRSRRVELRASRRQPQLLRDMPHL</sequence>
<evidence type="ECO:0000313" key="3">
    <source>
        <dbReference type="EMBL" id="TYC99338.1"/>
    </source>
</evidence>
<evidence type="ECO:0000256" key="1">
    <source>
        <dbReference type="SAM" id="MobiDB-lite"/>
    </source>
</evidence>
<reference evidence="3 4" key="1">
    <citation type="submission" date="2019-08" db="EMBL/GenBank/DDBJ databases">
        <title>Genone of Arthrobacter echini P9.</title>
        <authorList>
            <person name="Bowman J.P."/>
        </authorList>
    </citation>
    <scope>NUCLEOTIDE SEQUENCE [LARGE SCALE GENOMIC DNA]</scope>
    <source>
        <strain evidence="3 4">P9</strain>
    </source>
</reference>
<gene>
    <name evidence="3" type="ORF">FQ377_04960</name>
</gene>
<dbReference type="Proteomes" id="UP000323410">
    <property type="component" value="Unassembled WGS sequence"/>
</dbReference>
<name>A0A5D0XT34_9MICC</name>
<evidence type="ECO:0000256" key="2">
    <source>
        <dbReference type="SAM" id="Phobius"/>
    </source>
</evidence>
<keyword evidence="2" id="KW-0472">Membrane</keyword>
<dbReference type="AlphaFoldDB" id="A0A5D0XT34"/>
<comment type="caution">
    <text evidence="3">The sequence shown here is derived from an EMBL/GenBank/DDBJ whole genome shotgun (WGS) entry which is preliminary data.</text>
</comment>
<dbReference type="EMBL" id="VSLD01000002">
    <property type="protein sequence ID" value="TYC99338.1"/>
    <property type="molecule type" value="Genomic_DNA"/>
</dbReference>
<accession>A0A5D0XT34</accession>
<dbReference type="RefSeq" id="WP_148600162.1">
    <property type="nucleotide sequence ID" value="NZ_VSLD01000002.1"/>
</dbReference>
<feature type="transmembrane region" description="Helical" evidence="2">
    <location>
        <begin position="6"/>
        <end position="29"/>
    </location>
</feature>
<keyword evidence="2" id="KW-0812">Transmembrane</keyword>
<keyword evidence="4" id="KW-1185">Reference proteome</keyword>
<protein>
    <submittedName>
        <fullName evidence="3">Uncharacterized protein</fullName>
    </submittedName>
</protein>
<feature type="region of interest" description="Disordered" evidence="1">
    <location>
        <begin position="94"/>
        <end position="116"/>
    </location>
</feature>